<evidence type="ECO:0000313" key="2">
    <source>
        <dbReference type="EMBL" id="AAO17257.1"/>
    </source>
</evidence>
<dbReference type="AlphaFoldDB" id="Q875K6"/>
<dbReference type="EMBL" id="AY172109">
    <property type="protein sequence ID" value="AAO17257.1"/>
    <property type="molecule type" value="Genomic_DNA"/>
</dbReference>
<dbReference type="Pfam" id="PF08015">
    <property type="entry name" value="Pheromone"/>
    <property type="match status" value="1"/>
</dbReference>
<accession>Q875K6</accession>
<name>Q875K6_COPCI</name>
<feature type="region of interest" description="Disordered" evidence="1">
    <location>
        <begin position="21"/>
        <end position="51"/>
    </location>
</feature>
<feature type="compositionally biased region" description="Polar residues" evidence="1">
    <location>
        <begin position="21"/>
        <end position="33"/>
    </location>
</feature>
<dbReference type="VEuPathDB" id="FungiDB:CC1G_02130"/>
<sequence length="51" mass="5599">MDDLTDILNLSELPPEFTAMVNSSPEFPSNTTDVPIDEDTPYRPVTACVIS</sequence>
<protein>
    <submittedName>
        <fullName evidence="2">Pheromone phb1.1</fullName>
    </submittedName>
</protein>
<reference evidence="2" key="1">
    <citation type="journal article" date="2005" name="Genetics">
        <title>The origin of multiple B mating specificities in Coprinus cinereus.</title>
        <authorList>
            <person name="Riquelme M."/>
            <person name="Challen M.P."/>
            <person name="Casselton L.A."/>
            <person name="Brown A.J."/>
        </authorList>
    </citation>
    <scope>NUCLEOTIDE SEQUENCE</scope>
    <source>
        <strain evidence="2">B3</strain>
    </source>
</reference>
<proteinExistence type="predicted"/>
<dbReference type="GO" id="GO:0000772">
    <property type="term" value="F:mating pheromone activity"/>
    <property type="evidence" value="ECO:0007669"/>
    <property type="project" value="InterPro"/>
</dbReference>
<dbReference type="InterPro" id="IPR012597">
    <property type="entry name" value="Pheromone"/>
</dbReference>
<dbReference type="VEuPathDB" id="FungiDB:CC2G_002515"/>
<evidence type="ECO:0000256" key="1">
    <source>
        <dbReference type="SAM" id="MobiDB-lite"/>
    </source>
</evidence>
<organism evidence="2">
    <name type="scientific">Coprinopsis cinerea</name>
    <name type="common">Inky cap fungus</name>
    <name type="synonym">Hormographiella aspergillata</name>
    <dbReference type="NCBI Taxonomy" id="5346"/>
    <lineage>
        <taxon>Eukaryota</taxon>
        <taxon>Fungi</taxon>
        <taxon>Dikarya</taxon>
        <taxon>Basidiomycota</taxon>
        <taxon>Agaricomycotina</taxon>
        <taxon>Agaricomycetes</taxon>
        <taxon>Agaricomycetidae</taxon>
        <taxon>Agaricales</taxon>
        <taxon>Agaricineae</taxon>
        <taxon>Psathyrellaceae</taxon>
        <taxon>Coprinopsis</taxon>
    </lineage>
</organism>
<dbReference type="GO" id="GO:0016020">
    <property type="term" value="C:membrane"/>
    <property type="evidence" value="ECO:0007669"/>
    <property type="project" value="InterPro"/>
</dbReference>